<dbReference type="Proteomes" id="UP001283361">
    <property type="component" value="Unassembled WGS sequence"/>
</dbReference>
<dbReference type="AlphaFoldDB" id="A0AAE1E123"/>
<comment type="caution">
    <text evidence="2">The sequence shown here is derived from an EMBL/GenBank/DDBJ whole genome shotgun (WGS) entry which is preliminary data.</text>
</comment>
<feature type="region of interest" description="Disordered" evidence="1">
    <location>
        <begin position="79"/>
        <end position="107"/>
    </location>
</feature>
<protein>
    <submittedName>
        <fullName evidence="2">Uncharacterized protein</fullName>
    </submittedName>
</protein>
<reference evidence="2" key="1">
    <citation type="journal article" date="2023" name="G3 (Bethesda)">
        <title>A reference genome for the long-term kleptoplast-retaining sea slug Elysia crispata morphotype clarki.</title>
        <authorList>
            <person name="Eastman K.E."/>
            <person name="Pendleton A.L."/>
            <person name="Shaikh M.A."/>
            <person name="Suttiyut T."/>
            <person name="Ogas R."/>
            <person name="Tomko P."/>
            <person name="Gavelis G."/>
            <person name="Widhalm J.R."/>
            <person name="Wisecaver J.H."/>
        </authorList>
    </citation>
    <scope>NUCLEOTIDE SEQUENCE</scope>
    <source>
        <strain evidence="2">ECLA1</strain>
    </source>
</reference>
<evidence type="ECO:0000256" key="1">
    <source>
        <dbReference type="SAM" id="MobiDB-lite"/>
    </source>
</evidence>
<dbReference type="EMBL" id="JAWDGP010001543">
    <property type="protein sequence ID" value="KAK3790364.1"/>
    <property type="molecule type" value="Genomic_DNA"/>
</dbReference>
<accession>A0AAE1E123</accession>
<organism evidence="2 3">
    <name type="scientific">Elysia crispata</name>
    <name type="common">lettuce slug</name>
    <dbReference type="NCBI Taxonomy" id="231223"/>
    <lineage>
        <taxon>Eukaryota</taxon>
        <taxon>Metazoa</taxon>
        <taxon>Spiralia</taxon>
        <taxon>Lophotrochozoa</taxon>
        <taxon>Mollusca</taxon>
        <taxon>Gastropoda</taxon>
        <taxon>Heterobranchia</taxon>
        <taxon>Euthyneura</taxon>
        <taxon>Panpulmonata</taxon>
        <taxon>Sacoglossa</taxon>
        <taxon>Placobranchoidea</taxon>
        <taxon>Plakobranchidae</taxon>
        <taxon>Elysia</taxon>
    </lineage>
</organism>
<proteinExistence type="predicted"/>
<evidence type="ECO:0000313" key="3">
    <source>
        <dbReference type="Proteomes" id="UP001283361"/>
    </source>
</evidence>
<gene>
    <name evidence="2" type="ORF">RRG08_038430</name>
</gene>
<evidence type="ECO:0000313" key="2">
    <source>
        <dbReference type="EMBL" id="KAK3790364.1"/>
    </source>
</evidence>
<name>A0AAE1E123_9GAST</name>
<sequence length="161" mass="17826">MKTKQIADGLDLENFCFPGSADDSLFCSRVVSSGVLSRPRKVSQWNLLKPVIVSGFPVSVSVFSYLRFSVMSSHPIIPKEPLSPEAESETSISRGDRREKKPHSHCTLSASLHQQLPSINKRNATRKENLALKNSSKLRGQGFLILHQSLQKMSSTFSGKV</sequence>
<keyword evidence="3" id="KW-1185">Reference proteome</keyword>